<protein>
    <submittedName>
        <fullName evidence="6">Xylose ABC transporter substrate-binding protein</fullName>
    </submittedName>
</protein>
<dbReference type="EMBL" id="CP012673">
    <property type="protein sequence ID" value="AUX45811.1"/>
    <property type="molecule type" value="Genomic_DNA"/>
</dbReference>
<dbReference type="Proteomes" id="UP000238348">
    <property type="component" value="Chromosome"/>
</dbReference>
<sequence length="366" mass="38947">MALFSLAISAGCSKPSEGDATAGKTEDKAAKGADAKPADAKPGDKKKITIGFSMDTLKEERWQRDRDLFKAKAESLGATVLVQSANSDDALQNSQAENLLTQGVDVLVVVPHNAKTTATIVESAHKQNVPVIAYDRLILDSDVDLYVSFDNVRVGELQAEYLVKKHPTGSYVLIGGSPTDNNAKLFREGQMNILKPLVDKGDIKVVADQWAKDWQPVEGLKITENALTKNNNNVTAVVASNDGLAGAAVQALGEQKLAGKVGVSGQDAELAACQRIAAGTQGMTVYKPIKLLADKAAELAIKLAKKEPVGEKTQTVNNGKKDVPSVLIAPIAVDKDNLASTVIADGFHKVEEVYKDVPKEQWPAAK</sequence>
<keyword evidence="3" id="KW-0732">Signal</keyword>
<name>A0A2L0F2T2_SORCE</name>
<evidence type="ECO:0000313" key="6">
    <source>
        <dbReference type="EMBL" id="AUX45811.1"/>
    </source>
</evidence>
<evidence type="ECO:0000256" key="2">
    <source>
        <dbReference type="ARBA" id="ARBA00007639"/>
    </source>
</evidence>
<proteinExistence type="inferred from homology"/>
<evidence type="ECO:0000259" key="5">
    <source>
        <dbReference type="Pfam" id="PF13407"/>
    </source>
</evidence>
<dbReference type="NCBIfam" id="TIGR02634">
    <property type="entry name" value="xylF"/>
    <property type="match status" value="1"/>
</dbReference>
<organism evidence="6 7">
    <name type="scientific">Sorangium cellulosum</name>
    <name type="common">Polyangium cellulosum</name>
    <dbReference type="NCBI Taxonomy" id="56"/>
    <lineage>
        <taxon>Bacteria</taxon>
        <taxon>Pseudomonadati</taxon>
        <taxon>Myxococcota</taxon>
        <taxon>Polyangia</taxon>
        <taxon>Polyangiales</taxon>
        <taxon>Polyangiaceae</taxon>
        <taxon>Sorangium</taxon>
    </lineage>
</organism>
<evidence type="ECO:0000256" key="3">
    <source>
        <dbReference type="ARBA" id="ARBA00022729"/>
    </source>
</evidence>
<dbReference type="CDD" id="cd19991">
    <property type="entry name" value="PBP1_ABC_xylose_binding"/>
    <property type="match status" value="1"/>
</dbReference>
<evidence type="ECO:0000256" key="1">
    <source>
        <dbReference type="ARBA" id="ARBA00004196"/>
    </source>
</evidence>
<comment type="subcellular location">
    <subcellularLocation>
        <location evidence="1">Cell envelope</location>
    </subcellularLocation>
</comment>
<dbReference type="GO" id="GO:0030288">
    <property type="term" value="C:outer membrane-bounded periplasmic space"/>
    <property type="evidence" value="ECO:0007669"/>
    <property type="project" value="TreeGrafter"/>
</dbReference>
<dbReference type="SUPFAM" id="SSF53822">
    <property type="entry name" value="Periplasmic binding protein-like I"/>
    <property type="match status" value="1"/>
</dbReference>
<reference evidence="6 7" key="1">
    <citation type="submission" date="2015-09" db="EMBL/GenBank/DDBJ databases">
        <title>Sorangium comparison.</title>
        <authorList>
            <person name="Zaburannyi N."/>
            <person name="Bunk B."/>
            <person name="Overmann J."/>
            <person name="Mueller R."/>
        </authorList>
    </citation>
    <scope>NUCLEOTIDE SEQUENCE [LARGE SCALE GENOMIC DNA]</scope>
    <source>
        <strain evidence="6 7">So ce26</strain>
    </source>
</reference>
<dbReference type="InterPro" id="IPR028082">
    <property type="entry name" value="Peripla_BP_I"/>
</dbReference>
<dbReference type="InterPro" id="IPR050555">
    <property type="entry name" value="Bact_Solute-Bind_Prot2"/>
</dbReference>
<dbReference type="Gene3D" id="3.40.50.2300">
    <property type="match status" value="2"/>
</dbReference>
<dbReference type="RefSeq" id="WP_104984140.1">
    <property type="nucleotide sequence ID" value="NZ_CP012673.1"/>
</dbReference>
<dbReference type="InterPro" id="IPR025997">
    <property type="entry name" value="SBP_2_dom"/>
</dbReference>
<comment type="similarity">
    <text evidence="2">Belongs to the bacterial solute-binding protein 2 family.</text>
</comment>
<dbReference type="InterPro" id="IPR013456">
    <property type="entry name" value="XylF"/>
</dbReference>
<dbReference type="Pfam" id="PF13407">
    <property type="entry name" value="Peripla_BP_4"/>
    <property type="match status" value="1"/>
</dbReference>
<dbReference type="PANTHER" id="PTHR30036:SF1">
    <property type="entry name" value="D-XYLOSE-BINDING PERIPLASMIC PROTEIN"/>
    <property type="match status" value="1"/>
</dbReference>
<evidence type="ECO:0000313" key="7">
    <source>
        <dbReference type="Proteomes" id="UP000238348"/>
    </source>
</evidence>
<evidence type="ECO:0000256" key="4">
    <source>
        <dbReference type="SAM" id="MobiDB-lite"/>
    </source>
</evidence>
<feature type="region of interest" description="Disordered" evidence="4">
    <location>
        <begin position="11"/>
        <end position="46"/>
    </location>
</feature>
<feature type="domain" description="Periplasmic binding protein" evidence="5">
    <location>
        <begin position="50"/>
        <end position="307"/>
    </location>
</feature>
<dbReference type="GO" id="GO:0015753">
    <property type="term" value="P:D-xylose transmembrane transport"/>
    <property type="evidence" value="ECO:0007669"/>
    <property type="project" value="InterPro"/>
</dbReference>
<dbReference type="GO" id="GO:0048029">
    <property type="term" value="F:monosaccharide binding"/>
    <property type="evidence" value="ECO:0007669"/>
    <property type="project" value="InterPro"/>
</dbReference>
<feature type="compositionally biased region" description="Basic and acidic residues" evidence="4">
    <location>
        <begin position="24"/>
        <end position="46"/>
    </location>
</feature>
<dbReference type="OrthoDB" id="9773673at2"/>
<dbReference type="PANTHER" id="PTHR30036">
    <property type="entry name" value="D-XYLOSE-BINDING PERIPLASMIC PROTEIN"/>
    <property type="match status" value="1"/>
</dbReference>
<gene>
    <name evidence="6" type="primary">xylF</name>
    <name evidence="6" type="ORF">SOCE26_073070</name>
</gene>
<dbReference type="AlphaFoldDB" id="A0A2L0F2T2"/>
<accession>A0A2L0F2T2</accession>